<evidence type="ECO:0000313" key="4">
    <source>
        <dbReference type="Proteomes" id="UP000249066"/>
    </source>
</evidence>
<dbReference type="Pfam" id="PF12412">
    <property type="entry name" value="DUF3667"/>
    <property type="match status" value="1"/>
</dbReference>
<keyword evidence="2" id="KW-0812">Transmembrane</keyword>
<protein>
    <recommendedName>
        <fullName evidence="5">DUF3667 domain-containing protein</fullName>
    </recommendedName>
</protein>
<feature type="coiled-coil region" evidence="1">
    <location>
        <begin position="136"/>
        <end position="163"/>
    </location>
</feature>
<evidence type="ECO:0000256" key="1">
    <source>
        <dbReference type="SAM" id="Coils"/>
    </source>
</evidence>
<proteinExistence type="predicted"/>
<comment type="caution">
    <text evidence="3">The sequence shown here is derived from an EMBL/GenBank/DDBJ whole genome shotgun (WGS) entry which is preliminary data.</text>
</comment>
<dbReference type="InterPro" id="IPR022134">
    <property type="entry name" value="DUF3667"/>
</dbReference>
<name>A0A2W5A4J4_9SPHN</name>
<organism evidence="3 4">
    <name type="scientific">Sphingomonas sanxanigenens</name>
    <dbReference type="NCBI Taxonomy" id="397260"/>
    <lineage>
        <taxon>Bacteria</taxon>
        <taxon>Pseudomonadati</taxon>
        <taxon>Pseudomonadota</taxon>
        <taxon>Alphaproteobacteria</taxon>
        <taxon>Sphingomonadales</taxon>
        <taxon>Sphingomonadaceae</taxon>
        <taxon>Sphingomonas</taxon>
    </lineage>
</organism>
<evidence type="ECO:0000256" key="2">
    <source>
        <dbReference type="SAM" id="Phobius"/>
    </source>
</evidence>
<reference evidence="3 4" key="1">
    <citation type="submission" date="2017-08" db="EMBL/GenBank/DDBJ databases">
        <title>Infants hospitalized years apart are colonized by the same room-sourced microbial strains.</title>
        <authorList>
            <person name="Brooks B."/>
            <person name="Olm M.R."/>
            <person name="Firek B.A."/>
            <person name="Baker R."/>
            <person name="Thomas B.C."/>
            <person name="Morowitz M.J."/>
            <person name="Banfield J.F."/>
        </authorList>
    </citation>
    <scope>NUCLEOTIDE SEQUENCE [LARGE SCALE GENOMIC DNA]</scope>
    <source>
        <strain evidence="3">S2_018_000_R2_101</strain>
    </source>
</reference>
<feature type="transmembrane region" description="Helical" evidence="2">
    <location>
        <begin position="275"/>
        <end position="296"/>
    </location>
</feature>
<dbReference type="AlphaFoldDB" id="A0A2W5A4J4"/>
<evidence type="ECO:0008006" key="5">
    <source>
        <dbReference type="Google" id="ProtNLM"/>
    </source>
</evidence>
<keyword evidence="2" id="KW-0472">Membrane</keyword>
<dbReference type="Proteomes" id="UP000249066">
    <property type="component" value="Unassembled WGS sequence"/>
</dbReference>
<keyword evidence="1" id="KW-0175">Coiled coil</keyword>
<sequence>MTGEIGAAGDLVTGGLIANAIERPASGHESHGGKCLNCGTELIGEYCHHCGQPAHLHRSLAAIWHDLAHGVLHFEGKIWRTLPMLLFKPGQLTRRYIHGQRARFVSPMALFLFSVFLMFAVIQAIGAHLEAGNLDLATQQEAKAGIEKELAELGAKGARLEAKRAEAARAGQPTGSIDAEIKANRDAMKANRTGAAVIGIGSAESGAGRFADVKTGWPALDKGFAKANENPNLVLYKVQTSAYKFSWALIPISVPFVWLMFAWRRRYKIYDHAIFVIYSLSFATLLAVGLTIAYKLGAAPGLLWSIFVFGMPAHMYAQLRGAYQLGWFNALLRTMALASFSLMAAVIFIMLLLALGVLG</sequence>
<evidence type="ECO:0000313" key="3">
    <source>
        <dbReference type="EMBL" id="PZO89464.1"/>
    </source>
</evidence>
<feature type="transmembrane region" description="Helical" evidence="2">
    <location>
        <begin position="245"/>
        <end position="263"/>
    </location>
</feature>
<feature type="transmembrane region" description="Helical" evidence="2">
    <location>
        <begin position="104"/>
        <end position="126"/>
    </location>
</feature>
<accession>A0A2W5A4J4</accession>
<feature type="transmembrane region" description="Helical" evidence="2">
    <location>
        <begin position="302"/>
        <end position="319"/>
    </location>
</feature>
<keyword evidence="2" id="KW-1133">Transmembrane helix</keyword>
<feature type="transmembrane region" description="Helical" evidence="2">
    <location>
        <begin position="331"/>
        <end position="358"/>
    </location>
</feature>
<gene>
    <name evidence="3" type="ORF">DI623_10185</name>
</gene>
<dbReference type="EMBL" id="QFNN01000058">
    <property type="protein sequence ID" value="PZO89464.1"/>
    <property type="molecule type" value="Genomic_DNA"/>
</dbReference>